<dbReference type="EC" id="5.1.1.-" evidence="7"/>
<evidence type="ECO:0000313" key="10">
    <source>
        <dbReference type="Proteomes" id="UP000242219"/>
    </source>
</evidence>
<dbReference type="Gene3D" id="3.30.390.10">
    <property type="entry name" value="Enolase-like, N-terminal domain"/>
    <property type="match status" value="1"/>
</dbReference>
<evidence type="ECO:0000256" key="3">
    <source>
        <dbReference type="ARBA" id="ARBA00022842"/>
    </source>
</evidence>
<accession>A0A1V6M1S9</accession>
<keyword evidence="3 6" id="KW-0460">Magnesium</keyword>
<dbReference type="PANTHER" id="PTHR48080">
    <property type="entry name" value="D-GALACTONATE DEHYDRATASE-RELATED"/>
    <property type="match status" value="1"/>
</dbReference>
<dbReference type="InterPro" id="IPR013341">
    <property type="entry name" value="Mandelate_racemase_N_dom"/>
</dbReference>
<dbReference type="Pfam" id="PF02746">
    <property type="entry name" value="MR_MLE_N"/>
    <property type="match status" value="1"/>
</dbReference>
<feature type="binding site" evidence="6">
    <location>
        <position position="180"/>
    </location>
    <ligand>
        <name>Mg(2+)</name>
        <dbReference type="ChEBI" id="CHEBI:18420"/>
    </ligand>
</feature>
<evidence type="ECO:0000256" key="4">
    <source>
        <dbReference type="ARBA" id="ARBA00023235"/>
    </source>
</evidence>
<dbReference type="SUPFAM" id="SSF54826">
    <property type="entry name" value="Enolase N-terminal domain-like"/>
    <property type="match status" value="1"/>
</dbReference>
<name>A0A1V6M1S9_9BACT</name>
<dbReference type="CDD" id="cd03319">
    <property type="entry name" value="L-Ala-DL-Glu_epimerase"/>
    <property type="match status" value="1"/>
</dbReference>
<evidence type="ECO:0000256" key="6">
    <source>
        <dbReference type="PIRSR" id="PIRSR634603-3"/>
    </source>
</evidence>
<keyword evidence="4 7" id="KW-0413">Isomerase</keyword>
<dbReference type="InterPro" id="IPR018110">
    <property type="entry name" value="Mandel_Rmase/mucon_lact_enz_CS"/>
</dbReference>
<reference evidence="9 10" key="1">
    <citation type="journal article" date="2016" name="Genome Announc.">
        <title>Draft Genome Sequence of the Anaerobic Ammonium-Oxidizing Bacterium 'Candidatus Brocadia sp. 40'.</title>
        <authorList>
            <person name="Ali M."/>
            <person name="Haroon M.F."/>
            <person name="Narita Y."/>
            <person name="Zhang L."/>
            <person name="Rangel Shaw D."/>
            <person name="Okabe S."/>
            <person name="Saikaly P.E."/>
        </authorList>
    </citation>
    <scope>NUCLEOTIDE SEQUENCE [LARGE SCALE GENOMIC DNA]</scope>
    <source>
        <strain evidence="9 10">40</strain>
    </source>
</reference>
<dbReference type="SFLD" id="SFLDS00001">
    <property type="entry name" value="Enolase"/>
    <property type="match status" value="1"/>
</dbReference>
<dbReference type="InterPro" id="IPR029017">
    <property type="entry name" value="Enolase-like_N"/>
</dbReference>
<evidence type="ECO:0000259" key="8">
    <source>
        <dbReference type="SMART" id="SM00922"/>
    </source>
</evidence>
<protein>
    <recommendedName>
        <fullName evidence="7">Dipeptide epimerase</fullName>
        <ecNumber evidence="7">5.1.1.-</ecNumber>
    </recommendedName>
</protein>
<feature type="binding site" evidence="6">
    <location>
        <position position="231"/>
    </location>
    <ligand>
        <name>Mg(2+)</name>
        <dbReference type="ChEBI" id="CHEBI:18420"/>
    </ligand>
</feature>
<dbReference type="InterPro" id="IPR029065">
    <property type="entry name" value="Enolase_C-like"/>
</dbReference>
<evidence type="ECO:0000256" key="7">
    <source>
        <dbReference type="RuleBase" id="RU366006"/>
    </source>
</evidence>
<comment type="caution">
    <text evidence="9">The sequence shown here is derived from an EMBL/GenBank/DDBJ whole genome shotgun (WGS) entry which is preliminary data.</text>
</comment>
<evidence type="ECO:0000313" key="9">
    <source>
        <dbReference type="EMBL" id="OQD46361.1"/>
    </source>
</evidence>
<dbReference type="SFLD" id="SFLDG00180">
    <property type="entry name" value="muconate_cycloisomerase"/>
    <property type="match status" value="1"/>
</dbReference>
<dbReference type="PROSITE" id="PS00909">
    <property type="entry name" value="MR_MLE_2"/>
    <property type="match status" value="1"/>
</dbReference>
<proteinExistence type="inferred from homology"/>
<dbReference type="SFLD" id="SFLDF00010">
    <property type="entry name" value="dipeptide_epimerase"/>
    <property type="match status" value="1"/>
</dbReference>
<comment type="similarity">
    <text evidence="1 7">Belongs to the mandelate racemase/muconate lactonizing enzyme family.</text>
</comment>
<gene>
    <name evidence="9" type="ORF">BIY37_03595</name>
</gene>
<dbReference type="AlphaFoldDB" id="A0A1V6M1S9"/>
<keyword evidence="2 6" id="KW-0479">Metal-binding</keyword>
<dbReference type="InterPro" id="IPR034593">
    <property type="entry name" value="DgoD-like"/>
</dbReference>
<dbReference type="EMBL" id="MJUW02000040">
    <property type="protein sequence ID" value="OQD46361.1"/>
    <property type="molecule type" value="Genomic_DNA"/>
</dbReference>
<sequence length="346" mass="38406">MNLSFYPLDLKLKHTFQIARESRDIQNNIIVLLRDTDGVVGFGEAAPTRFLGEDAKSVTRVLDQSIDLLQQADPFHLEDTTHLLKSRFPRDTAARAAIDIALYDMIGKKLKIPLYQLLGLKKPNANVTSFTIGIDTLEKMCKKVDEVKDFPILKIKAGFKEDIETLRELRKITRAVFRVDVNTGWTLHEAIKKLKLMENLGVELVEQPFPVGSIELLQKIRGAAKIPIFVDEDVKDTHDIPAFSNVVDGINIKLMKCGGIREAIRMIHTARAHDLKIMMGCNIESSVSITAASHVTPLVDHIDLDGHLLVTNDPYTGVMVDRGKLSLPVGDGLGVVARSEASLLSL</sequence>
<dbReference type="SUPFAM" id="SSF51604">
    <property type="entry name" value="Enolase C-terminal domain-like"/>
    <property type="match status" value="1"/>
</dbReference>
<evidence type="ECO:0000256" key="5">
    <source>
        <dbReference type="PIRSR" id="PIRSR634603-1"/>
    </source>
</evidence>
<dbReference type="GO" id="GO:0046872">
    <property type="term" value="F:metal ion binding"/>
    <property type="evidence" value="ECO:0007669"/>
    <property type="project" value="UniProtKB-KW"/>
</dbReference>
<dbReference type="Gene3D" id="3.20.20.120">
    <property type="entry name" value="Enolase-like C-terminal domain"/>
    <property type="match status" value="1"/>
</dbReference>
<dbReference type="GO" id="GO:0016855">
    <property type="term" value="F:racemase and epimerase activity, acting on amino acids and derivatives"/>
    <property type="evidence" value="ECO:0007669"/>
    <property type="project" value="UniProtKB-UniRule"/>
</dbReference>
<feature type="active site" description="Proton acceptor; specific for (R)-substrate epimerization" evidence="5">
    <location>
        <position position="156"/>
    </location>
</feature>
<feature type="binding site" evidence="6">
    <location>
        <position position="206"/>
    </location>
    <ligand>
        <name>Mg(2+)</name>
        <dbReference type="ChEBI" id="CHEBI:18420"/>
    </ligand>
</feature>
<dbReference type="Proteomes" id="UP000242219">
    <property type="component" value="Unassembled WGS sequence"/>
</dbReference>
<evidence type="ECO:0000256" key="1">
    <source>
        <dbReference type="ARBA" id="ARBA00008031"/>
    </source>
</evidence>
<comment type="cofactor">
    <cofactor evidence="6 7">
        <name>Mg(2+)</name>
        <dbReference type="ChEBI" id="CHEBI:18420"/>
    </cofactor>
    <text evidence="6 7">Binds 1 Mg(2+) ion per subunit.</text>
</comment>
<feature type="domain" description="Mandelate racemase/muconate lactonizing enzyme C-terminal" evidence="8">
    <location>
        <begin position="137"/>
        <end position="227"/>
    </location>
</feature>
<feature type="active site" description="Proton acceptor; specific for (S)-substrate epimerization" evidence="5">
    <location>
        <position position="253"/>
    </location>
</feature>
<dbReference type="InterPro" id="IPR034603">
    <property type="entry name" value="Dipeptide_epimerase"/>
</dbReference>
<dbReference type="Pfam" id="PF13378">
    <property type="entry name" value="MR_MLE_C"/>
    <property type="match status" value="1"/>
</dbReference>
<evidence type="ECO:0000256" key="2">
    <source>
        <dbReference type="ARBA" id="ARBA00022723"/>
    </source>
</evidence>
<dbReference type="InterPro" id="IPR013342">
    <property type="entry name" value="Mandelate_racemase_C"/>
</dbReference>
<dbReference type="GO" id="GO:0009063">
    <property type="term" value="P:amino acid catabolic process"/>
    <property type="evidence" value="ECO:0007669"/>
    <property type="project" value="InterPro"/>
</dbReference>
<dbReference type="SMART" id="SM00922">
    <property type="entry name" value="MR_MLE"/>
    <property type="match status" value="1"/>
</dbReference>
<keyword evidence="10" id="KW-1185">Reference proteome</keyword>
<dbReference type="PANTHER" id="PTHR48080:SF3">
    <property type="entry name" value="ENOLASE SUPERFAMILY MEMBER DDB_G0284701"/>
    <property type="match status" value="1"/>
</dbReference>
<dbReference type="InterPro" id="IPR036849">
    <property type="entry name" value="Enolase-like_C_sf"/>
</dbReference>
<organism evidence="9 10">
    <name type="scientific">Candidatus Brocadia sapporoensis</name>
    <dbReference type="NCBI Taxonomy" id="392547"/>
    <lineage>
        <taxon>Bacteria</taxon>
        <taxon>Pseudomonadati</taxon>
        <taxon>Planctomycetota</taxon>
        <taxon>Candidatus Brocadiia</taxon>
        <taxon>Candidatus Brocadiales</taxon>
        <taxon>Candidatus Brocadiaceae</taxon>
        <taxon>Candidatus Brocadia</taxon>
    </lineage>
</organism>